<dbReference type="EMBL" id="GL636489">
    <property type="protein sequence ID" value="EFW19945.1"/>
    <property type="molecule type" value="Genomic_DNA"/>
</dbReference>
<dbReference type="VEuPathDB" id="FungiDB:CPSG_03120"/>
<evidence type="ECO:0008006" key="3">
    <source>
        <dbReference type="Google" id="ProtNLM"/>
    </source>
</evidence>
<protein>
    <recommendedName>
        <fullName evidence="3">Fungal-type protein kinase domain-containing protein</fullName>
    </recommendedName>
</protein>
<reference evidence="2" key="2">
    <citation type="submission" date="2010-03" db="EMBL/GenBank/DDBJ databases">
        <title>The genome sequence of Coccidioides posadasii strain Silveira.</title>
        <authorList>
            <consortium name="The Broad Institute Genome Sequencing Center for Infectious Disease"/>
            <person name="Neafsey D."/>
            <person name="Orbach M."/>
            <person name="Henn M.R."/>
            <person name="Cole G.T."/>
            <person name="Galgiani J."/>
            <person name="Gardner M.J."/>
            <person name="Kirkland T.N."/>
            <person name="Taylor J.W."/>
            <person name="Young S.K."/>
            <person name="Zeng Q."/>
            <person name="Koehrsen M."/>
            <person name="Alvarado L."/>
            <person name="Berlin A."/>
            <person name="Borenstein D."/>
            <person name="Chapman S.B."/>
            <person name="Chen Z."/>
            <person name="Engels R."/>
            <person name="Freedman E."/>
            <person name="Gellesch M."/>
            <person name="Goldberg J."/>
            <person name="Griggs A."/>
            <person name="Gujja S."/>
            <person name="Heilman E."/>
            <person name="Heiman D."/>
            <person name="Howarth C."/>
            <person name="Jen D."/>
            <person name="Larson L."/>
            <person name="Mehta T."/>
            <person name="Neiman D."/>
            <person name="Park D."/>
            <person name="Pearson M."/>
            <person name="Richards J."/>
            <person name="Roberts A."/>
            <person name="Saif S."/>
            <person name="Shea T."/>
            <person name="Shenoy N."/>
            <person name="Sisk P."/>
            <person name="Stolte C."/>
            <person name="Sykes S."/>
            <person name="Walk T."/>
            <person name="White J."/>
            <person name="Yandava C."/>
            <person name="Haas B."/>
            <person name="Nusbaum C."/>
            <person name="Birren B."/>
        </authorList>
    </citation>
    <scope>NUCLEOTIDE SEQUENCE [LARGE SCALE GENOMIC DNA]</scope>
    <source>
        <strain evidence="2">RMSCC 757 / Silveira</strain>
    </source>
</reference>
<keyword evidence="2" id="KW-1185">Reference proteome</keyword>
<reference evidence="2" key="1">
    <citation type="journal article" date="2010" name="Genome Res.">
        <title>Population genomic sequencing of Coccidioides fungi reveals recent hybridization and transposon control.</title>
        <authorList>
            <person name="Neafsey D.E."/>
            <person name="Barker B.M."/>
            <person name="Sharpton T.J."/>
            <person name="Stajich J.E."/>
            <person name="Park D.J."/>
            <person name="Whiston E."/>
            <person name="Hung C.-Y."/>
            <person name="McMahan C."/>
            <person name="White J."/>
            <person name="Sykes S."/>
            <person name="Heiman D."/>
            <person name="Young S."/>
            <person name="Zeng Q."/>
            <person name="Abouelleil A."/>
            <person name="Aftuck L."/>
            <person name="Bessette D."/>
            <person name="Brown A."/>
            <person name="FitzGerald M."/>
            <person name="Lui A."/>
            <person name="Macdonald J.P."/>
            <person name="Priest M."/>
            <person name="Orbach M.J."/>
            <person name="Galgiani J.N."/>
            <person name="Kirkland T.N."/>
            <person name="Cole G.T."/>
            <person name="Birren B.W."/>
            <person name="Henn M.R."/>
            <person name="Taylor J.W."/>
            <person name="Rounsley S.D."/>
        </authorList>
    </citation>
    <scope>NUCLEOTIDE SEQUENCE [LARGE SCALE GENOMIC DNA]</scope>
    <source>
        <strain evidence="2">RMSCC 757 / Silveira</strain>
    </source>
</reference>
<dbReference type="OrthoDB" id="2896980at2759"/>
<dbReference type="STRING" id="443226.E9D0U1"/>
<dbReference type="OMA" id="YSMYIFD"/>
<sequence>MEPAITIFQSFSKPLPHVDSDNVEYHTMTSEAASNQNQDPIRVLTKKDPAILLKSAQEALQLATSIPGCLQQLMPQLGTSHYIRTEKDVLRISALQLVYPVNAVLSGILPAGATLRCQSEVVSQKGKARMDLRWHYKKAGKEATVAVLEYKNLNTLQLRDWKPIITDAAGATAVIDKAAHNDNLSLLQRNALGLSRQVKKYSKECKDVVLFDWYSMYIFDFEGTNEDRHHPFPTRITYSSDSSKFRRLLLGMIYRRLKEEGLVKA</sequence>
<name>E9D0U1_COCPS</name>
<evidence type="ECO:0000313" key="2">
    <source>
        <dbReference type="Proteomes" id="UP000002497"/>
    </source>
</evidence>
<organism evidence="2">
    <name type="scientific">Coccidioides posadasii (strain RMSCC 757 / Silveira)</name>
    <name type="common">Valley fever fungus</name>
    <dbReference type="NCBI Taxonomy" id="443226"/>
    <lineage>
        <taxon>Eukaryota</taxon>
        <taxon>Fungi</taxon>
        <taxon>Dikarya</taxon>
        <taxon>Ascomycota</taxon>
        <taxon>Pezizomycotina</taxon>
        <taxon>Eurotiomycetes</taxon>
        <taxon>Eurotiomycetidae</taxon>
        <taxon>Onygenales</taxon>
        <taxon>Onygenaceae</taxon>
        <taxon>Coccidioides</taxon>
    </lineage>
</organism>
<dbReference type="AlphaFoldDB" id="E9D0U1"/>
<gene>
    <name evidence="1" type="ORF">CPSG_03120</name>
</gene>
<evidence type="ECO:0000313" key="1">
    <source>
        <dbReference type="EMBL" id="EFW19945.1"/>
    </source>
</evidence>
<accession>E9D0U1</accession>
<dbReference type="HOGENOM" id="CLU_065073_0_0_1"/>
<dbReference type="VEuPathDB" id="FungiDB:D8B26_003568"/>
<dbReference type="Proteomes" id="UP000002497">
    <property type="component" value="Unassembled WGS sequence"/>
</dbReference>
<proteinExistence type="predicted"/>